<dbReference type="CDD" id="cd00298">
    <property type="entry name" value="ACD_sHsps_p23-like"/>
    <property type="match status" value="1"/>
</dbReference>
<organism evidence="4 5">
    <name type="scientific">Natronomonas salsuginis</name>
    <dbReference type="NCBI Taxonomy" id="2217661"/>
    <lineage>
        <taxon>Archaea</taxon>
        <taxon>Methanobacteriati</taxon>
        <taxon>Methanobacteriota</taxon>
        <taxon>Stenosarchaea group</taxon>
        <taxon>Halobacteria</taxon>
        <taxon>Halobacteriales</taxon>
        <taxon>Natronomonadaceae</taxon>
        <taxon>Natronomonas</taxon>
    </lineage>
</organism>
<evidence type="ECO:0000313" key="5">
    <source>
        <dbReference type="Proteomes" id="UP000308037"/>
    </source>
</evidence>
<dbReference type="AlphaFoldDB" id="A0A4U5JIL9"/>
<evidence type="ECO:0000259" key="3">
    <source>
        <dbReference type="PROSITE" id="PS01031"/>
    </source>
</evidence>
<accession>A0A4U5JIL9</accession>
<reference evidence="4 5" key="1">
    <citation type="submission" date="2019-04" db="EMBL/GenBank/DDBJ databases">
        <title>Natronomonas sp. F20-122 a newhaloarchaeon isolated from a saline saltern of Isla Bacuta, Huelva, Spain.</title>
        <authorList>
            <person name="Duran-Viseras A."/>
            <person name="Sanchez-Porro C."/>
            <person name="Ventosa A."/>
        </authorList>
    </citation>
    <scope>NUCLEOTIDE SEQUENCE [LARGE SCALE GENOMIC DNA]</scope>
    <source>
        <strain evidence="4 5">F20-122</strain>
    </source>
</reference>
<protein>
    <submittedName>
        <fullName evidence="4">Hsp20/alpha crystallin family protein</fullName>
    </submittedName>
</protein>
<name>A0A4U5JIL9_9EURY</name>
<dbReference type="OrthoDB" id="198277at2157"/>
<evidence type="ECO:0000313" key="4">
    <source>
        <dbReference type="EMBL" id="TKR28376.1"/>
    </source>
</evidence>
<dbReference type="EMBL" id="QKNX01000001">
    <property type="protein sequence ID" value="TKR28376.1"/>
    <property type="molecule type" value="Genomic_DNA"/>
</dbReference>
<gene>
    <name evidence="4" type="ORF">DM868_00440</name>
</gene>
<evidence type="ECO:0000256" key="1">
    <source>
        <dbReference type="PROSITE-ProRule" id="PRU00285"/>
    </source>
</evidence>
<keyword evidence="5" id="KW-1185">Reference proteome</keyword>
<comment type="similarity">
    <text evidence="1 2">Belongs to the small heat shock protein (HSP20) family.</text>
</comment>
<dbReference type="GO" id="GO:0051082">
    <property type="term" value="F:unfolded protein binding"/>
    <property type="evidence" value="ECO:0007669"/>
    <property type="project" value="TreeGrafter"/>
</dbReference>
<dbReference type="GO" id="GO:0042026">
    <property type="term" value="P:protein refolding"/>
    <property type="evidence" value="ECO:0007669"/>
    <property type="project" value="TreeGrafter"/>
</dbReference>
<dbReference type="PANTHER" id="PTHR45640">
    <property type="entry name" value="HEAT SHOCK PROTEIN HSP-12.2-RELATED"/>
    <property type="match status" value="1"/>
</dbReference>
<dbReference type="GO" id="GO:0009408">
    <property type="term" value="P:response to heat"/>
    <property type="evidence" value="ECO:0007669"/>
    <property type="project" value="TreeGrafter"/>
</dbReference>
<evidence type="ECO:0000256" key="2">
    <source>
        <dbReference type="RuleBase" id="RU003616"/>
    </source>
</evidence>
<dbReference type="InterPro" id="IPR002068">
    <property type="entry name" value="A-crystallin/Hsp20_dom"/>
</dbReference>
<comment type="caution">
    <text evidence="4">The sequence shown here is derived from an EMBL/GenBank/DDBJ whole genome shotgun (WGS) entry which is preliminary data.</text>
</comment>
<dbReference type="Gene3D" id="2.60.40.790">
    <property type="match status" value="1"/>
</dbReference>
<dbReference type="Pfam" id="PF00011">
    <property type="entry name" value="HSP20"/>
    <property type="match status" value="1"/>
</dbReference>
<dbReference type="InterPro" id="IPR001436">
    <property type="entry name" value="Alpha-crystallin/sHSP_animal"/>
</dbReference>
<dbReference type="InterPro" id="IPR008978">
    <property type="entry name" value="HSP20-like_chaperone"/>
</dbReference>
<feature type="domain" description="SHSP" evidence="3">
    <location>
        <begin position="18"/>
        <end position="122"/>
    </location>
</feature>
<dbReference type="GO" id="GO:0005737">
    <property type="term" value="C:cytoplasm"/>
    <property type="evidence" value="ECO:0007669"/>
    <property type="project" value="TreeGrafter"/>
</dbReference>
<dbReference type="PANTHER" id="PTHR45640:SF26">
    <property type="entry name" value="RE23625P"/>
    <property type="match status" value="1"/>
</dbReference>
<sequence>MNRLFEEMRHAMSESHFDVGYGRSIPVRTEIDGDGYVVHADLPGFETSEIDLRFDDGVLTIEALHEGSDDGEAWSRSVHEQLRLPGDVDEADIEATYRNGVLEIRLPAEDAAEKISHRIEIE</sequence>
<dbReference type="Proteomes" id="UP000308037">
    <property type="component" value="Unassembled WGS sequence"/>
</dbReference>
<dbReference type="SUPFAM" id="SSF49764">
    <property type="entry name" value="HSP20-like chaperones"/>
    <property type="match status" value="1"/>
</dbReference>
<proteinExistence type="inferred from homology"/>
<dbReference type="PROSITE" id="PS01031">
    <property type="entry name" value="SHSP"/>
    <property type="match status" value="1"/>
</dbReference>